<evidence type="ECO:0000313" key="2">
    <source>
        <dbReference type="Proteomes" id="UP000231134"/>
    </source>
</evidence>
<accession>A0A2M9A5J6</accession>
<dbReference type="Proteomes" id="UP000231134">
    <property type="component" value="Unassembled WGS sequence"/>
</dbReference>
<reference evidence="1 2" key="1">
    <citation type="submission" date="2017-11" db="EMBL/GenBank/DDBJ databases">
        <title>Animal gut microbial communities from fecal samples from Wisconsin, USA.</title>
        <authorList>
            <person name="Neumann A."/>
        </authorList>
    </citation>
    <scope>NUCLEOTIDE SEQUENCE [LARGE SCALE GENOMIC DNA]</scope>
    <source>
        <strain evidence="1 2">UWS3</strain>
    </source>
</reference>
<gene>
    <name evidence="1" type="ORF">BGX16_0946</name>
</gene>
<dbReference type="EMBL" id="PGEX01000001">
    <property type="protein sequence ID" value="PJJ40992.1"/>
    <property type="molecule type" value="Genomic_DNA"/>
</dbReference>
<proteinExistence type="predicted"/>
<protein>
    <submittedName>
        <fullName evidence="1">Uncharacterized protein</fullName>
    </submittedName>
</protein>
<sequence>MWFVLFKTLEGVPYYGDEPDVPEPLPDPRVEKYDFDFGANLEIWHQFKDDFVNPVNDLCGSLLDFGDCDYFDIEKCAKLKNWLEERLAVNVSDSFRPAYEKLLDYSSRAIVLKTGILVQV</sequence>
<organism evidence="1 2">
    <name type="scientific">Hallerella succinigenes</name>
    <dbReference type="NCBI Taxonomy" id="1896222"/>
    <lineage>
        <taxon>Bacteria</taxon>
        <taxon>Pseudomonadati</taxon>
        <taxon>Fibrobacterota</taxon>
        <taxon>Fibrobacteria</taxon>
        <taxon>Fibrobacterales</taxon>
        <taxon>Fibrobacteraceae</taxon>
        <taxon>Hallerella</taxon>
    </lineage>
</organism>
<evidence type="ECO:0000313" key="1">
    <source>
        <dbReference type="EMBL" id="PJJ40992.1"/>
    </source>
</evidence>
<name>A0A2M9A5J6_9BACT</name>
<comment type="caution">
    <text evidence="1">The sequence shown here is derived from an EMBL/GenBank/DDBJ whole genome shotgun (WGS) entry which is preliminary data.</text>
</comment>
<dbReference type="OrthoDB" id="2002535at2"/>
<keyword evidence="2" id="KW-1185">Reference proteome</keyword>
<dbReference type="RefSeq" id="WP_100425011.1">
    <property type="nucleotide sequence ID" value="NZ_PGEX01000001.1"/>
</dbReference>
<dbReference type="AlphaFoldDB" id="A0A2M9A5J6"/>